<dbReference type="Proteomes" id="UP000198287">
    <property type="component" value="Unassembled WGS sequence"/>
</dbReference>
<feature type="region of interest" description="Disordered" evidence="1">
    <location>
        <begin position="134"/>
        <end position="168"/>
    </location>
</feature>
<keyword evidence="3" id="KW-1185">Reference proteome</keyword>
<evidence type="ECO:0000313" key="3">
    <source>
        <dbReference type="Proteomes" id="UP000198287"/>
    </source>
</evidence>
<name>A0A226EKV7_FOLCA</name>
<dbReference type="EMBL" id="LNIX01000003">
    <property type="protein sequence ID" value="OXA57216.1"/>
    <property type="molecule type" value="Genomic_DNA"/>
</dbReference>
<reference evidence="2 3" key="1">
    <citation type="submission" date="2015-12" db="EMBL/GenBank/DDBJ databases">
        <title>The genome of Folsomia candida.</title>
        <authorList>
            <person name="Faddeeva A."/>
            <person name="Derks M.F."/>
            <person name="Anvar Y."/>
            <person name="Smit S."/>
            <person name="Van Straalen N."/>
            <person name="Roelofs D."/>
        </authorList>
    </citation>
    <scope>NUCLEOTIDE SEQUENCE [LARGE SCALE GENOMIC DNA]</scope>
    <source>
        <strain evidence="2 3">VU population</strain>
        <tissue evidence="2">Whole body</tissue>
    </source>
</reference>
<sequence length="185" mass="21221">MLFRKKLFKRSNQQYLPHQTDEMSKKMEKQKKNVIQNKAVQVLKMCRTVKNGGCIGQHVFHGEIPTFPATDQLKTETNRRDICALKKAKLACLESANAATPQKSSNQIYNERRVNSSQNLKMSSRYDEHPAFRSTLFMGGPKKEGSRQGARTSERGRKLGNVRTRTSLPLQSIQECEDEHLYHDP</sequence>
<gene>
    <name evidence="2" type="ORF">Fcan01_07871</name>
</gene>
<comment type="caution">
    <text evidence="2">The sequence shown here is derived from an EMBL/GenBank/DDBJ whole genome shotgun (WGS) entry which is preliminary data.</text>
</comment>
<evidence type="ECO:0000313" key="2">
    <source>
        <dbReference type="EMBL" id="OXA57216.1"/>
    </source>
</evidence>
<organism evidence="2 3">
    <name type="scientific">Folsomia candida</name>
    <name type="common">Springtail</name>
    <dbReference type="NCBI Taxonomy" id="158441"/>
    <lineage>
        <taxon>Eukaryota</taxon>
        <taxon>Metazoa</taxon>
        <taxon>Ecdysozoa</taxon>
        <taxon>Arthropoda</taxon>
        <taxon>Hexapoda</taxon>
        <taxon>Collembola</taxon>
        <taxon>Entomobryomorpha</taxon>
        <taxon>Isotomoidea</taxon>
        <taxon>Isotomidae</taxon>
        <taxon>Proisotominae</taxon>
        <taxon>Folsomia</taxon>
    </lineage>
</organism>
<evidence type="ECO:0000256" key="1">
    <source>
        <dbReference type="SAM" id="MobiDB-lite"/>
    </source>
</evidence>
<accession>A0A226EKV7</accession>
<dbReference type="AlphaFoldDB" id="A0A226EKV7"/>
<feature type="compositionally biased region" description="Basic and acidic residues" evidence="1">
    <location>
        <begin position="141"/>
        <end position="157"/>
    </location>
</feature>
<proteinExistence type="predicted"/>
<protein>
    <submittedName>
        <fullName evidence="2">Uncharacterized protein</fullName>
    </submittedName>
</protein>